<dbReference type="GO" id="GO:0006749">
    <property type="term" value="P:glutathione metabolic process"/>
    <property type="evidence" value="ECO:0007669"/>
    <property type="project" value="TreeGrafter"/>
</dbReference>
<evidence type="ECO:0000313" key="4">
    <source>
        <dbReference type="EMBL" id="SDE27269.1"/>
    </source>
</evidence>
<dbReference type="InterPro" id="IPR002821">
    <property type="entry name" value="Hydantoinase_A"/>
</dbReference>
<dbReference type="AlphaFoldDB" id="A0A1G7BJP6"/>
<dbReference type="EMBL" id="FNAV01000002">
    <property type="protein sequence ID" value="SDE27269.1"/>
    <property type="molecule type" value="Genomic_DNA"/>
</dbReference>
<dbReference type="PANTHER" id="PTHR11365:SF23">
    <property type="entry name" value="HYPOTHETICAL 5-OXOPROLINASE (EUROFUNG)-RELATED"/>
    <property type="match status" value="1"/>
</dbReference>
<dbReference type="OrthoDB" id="9759608at2"/>
<evidence type="ECO:0000259" key="3">
    <source>
        <dbReference type="Pfam" id="PF19278"/>
    </source>
</evidence>
<dbReference type="RefSeq" id="WP_089955378.1">
    <property type="nucleotide sequence ID" value="NZ_FNAV01000002.1"/>
</dbReference>
<dbReference type="InterPro" id="IPR049517">
    <property type="entry name" value="ACX-like_C"/>
</dbReference>
<evidence type="ECO:0000313" key="5">
    <source>
        <dbReference type="Proteomes" id="UP000198994"/>
    </source>
</evidence>
<dbReference type="InterPro" id="IPR043129">
    <property type="entry name" value="ATPase_NBD"/>
</dbReference>
<gene>
    <name evidence="4" type="ORF">SAMN04488105_102221</name>
</gene>
<organism evidence="4 5">
    <name type="scientific">Salipiger thiooxidans</name>
    <dbReference type="NCBI Taxonomy" id="282683"/>
    <lineage>
        <taxon>Bacteria</taxon>
        <taxon>Pseudomonadati</taxon>
        <taxon>Pseudomonadota</taxon>
        <taxon>Alphaproteobacteria</taxon>
        <taxon>Rhodobacterales</taxon>
        <taxon>Roseobacteraceae</taxon>
        <taxon>Salipiger</taxon>
    </lineage>
</organism>
<dbReference type="Pfam" id="PF05378">
    <property type="entry name" value="Hydant_A_N"/>
    <property type="match status" value="1"/>
</dbReference>
<dbReference type="Pfam" id="PF01968">
    <property type="entry name" value="Hydantoinase_A"/>
    <property type="match status" value="1"/>
</dbReference>
<dbReference type="Proteomes" id="UP000198994">
    <property type="component" value="Unassembled WGS sequence"/>
</dbReference>
<protein>
    <submittedName>
        <fullName evidence="4">N-methylhydantoinase A</fullName>
    </submittedName>
</protein>
<keyword evidence="5" id="KW-1185">Reference proteome</keyword>
<accession>A0A1G7BJP6</accession>
<dbReference type="PANTHER" id="PTHR11365">
    <property type="entry name" value="5-OXOPROLINASE RELATED"/>
    <property type="match status" value="1"/>
</dbReference>
<feature type="domain" description="Hydantoinase/oxoprolinase N-terminal" evidence="2">
    <location>
        <begin position="15"/>
        <end position="198"/>
    </location>
</feature>
<reference evidence="5" key="1">
    <citation type="submission" date="2016-10" db="EMBL/GenBank/DDBJ databases">
        <authorList>
            <person name="Varghese N."/>
            <person name="Submissions S."/>
        </authorList>
    </citation>
    <scope>NUCLEOTIDE SEQUENCE [LARGE SCALE GENOMIC DNA]</scope>
    <source>
        <strain evidence="5">DSM 10146</strain>
    </source>
</reference>
<dbReference type="InterPro" id="IPR008040">
    <property type="entry name" value="Hydant_A_N"/>
</dbReference>
<dbReference type="GO" id="GO:0017168">
    <property type="term" value="F:5-oxoprolinase (ATP-hydrolyzing) activity"/>
    <property type="evidence" value="ECO:0007669"/>
    <property type="project" value="TreeGrafter"/>
</dbReference>
<dbReference type="SUPFAM" id="SSF53067">
    <property type="entry name" value="Actin-like ATPase domain"/>
    <property type="match status" value="1"/>
</dbReference>
<evidence type="ECO:0000259" key="1">
    <source>
        <dbReference type="Pfam" id="PF01968"/>
    </source>
</evidence>
<dbReference type="Pfam" id="PF19278">
    <property type="entry name" value="Hydant_A_C"/>
    <property type="match status" value="1"/>
</dbReference>
<sequence>MMDGTQGFGSKTTWRVGVDSGGTFTDVCMFDEASGEIAVWKVSSTPDDPSRGIAQGVEEGMKERAGGSESDPAAAIAYLGHGTTVATNALITHRGAKVGLLTTDGFRDLLEIGRQKRPDLYDLFAEKPKTLVPRELRFELPERMLRTGEVSVPLDEEAVRKAARAMKAAGVEAVAICFLYAFVNPAHEKIAKAIVEDEMPGVFLCASHEIAPEFREFERLSTATVNAYLGPIMHRYISRLTPRLEELGLPIAPHLTQSNGGVVRFEVAAETPVRAVLSGPSTGVVAAQAIGTRGGFDDIITFDMGGTSSDVALMAGGETTQTNESIVHGYPIKAPMLDIHTVGAGGGSIATIDSGGLLKVGPESAGADPGPVCYGRGATEPTVTDANIVLQVLNPVEILDGRMKVHRDLALEAIGKMAEKLGMETMDVAQGIISVVTANMAKAIRVISVQRGHDPRNYALMAFGGAGPLHAVRLAQELGMTTVVIPRNPGILCAMGLLLTDLRADFSTTKLVALDAGNLDVIAEAMSKVEDEAAGWFASEAIPADKQMTTRRVDMRYDGQNYELSIPLPDGPVTAETLVALEKGFTEAHERMYGFAVPEERILCVTFRAEAMGLVKKAELPERPLGDADASGAVIGSREVWYPETGAFTETTLYARDRLAPGNVFQGPAIVEQMDTTTLIPPGVTARVDTIDNLILELSA</sequence>
<feature type="domain" description="Hydantoinase A/oxoprolinase" evidence="1">
    <location>
        <begin position="219"/>
        <end position="505"/>
    </location>
</feature>
<dbReference type="InterPro" id="IPR045079">
    <property type="entry name" value="Oxoprolinase-like"/>
</dbReference>
<name>A0A1G7BJP6_9RHOB</name>
<dbReference type="GO" id="GO:0005829">
    <property type="term" value="C:cytosol"/>
    <property type="evidence" value="ECO:0007669"/>
    <property type="project" value="TreeGrafter"/>
</dbReference>
<feature type="domain" description="Acetophenone carboxylase-like C-terminal" evidence="3">
    <location>
        <begin position="521"/>
        <end position="691"/>
    </location>
</feature>
<evidence type="ECO:0000259" key="2">
    <source>
        <dbReference type="Pfam" id="PF05378"/>
    </source>
</evidence>
<dbReference type="STRING" id="282683.SAMN04488105_102221"/>
<proteinExistence type="predicted"/>